<dbReference type="Gene3D" id="3.90.550.10">
    <property type="entry name" value="Spore Coat Polysaccharide Biosynthesis Protein SpsA, Chain A"/>
    <property type="match status" value="1"/>
</dbReference>
<name>A0A1X9SZN0_9BACT</name>
<dbReference type="PIRSF" id="PIRSF028162">
    <property type="entry name" value="BcbE_prd"/>
    <property type="match status" value="1"/>
</dbReference>
<gene>
    <name evidence="2" type="ORF">CVIC8964_0189</name>
</gene>
<feature type="domain" description="Nucleotidyl transferase" evidence="1">
    <location>
        <begin position="23"/>
        <end position="176"/>
    </location>
</feature>
<dbReference type="AlphaFoldDB" id="A0A1X9SZN0"/>
<dbReference type="InterPro" id="IPR016873">
    <property type="entry name" value="Caps_polysacc_synth_BcbE_prd"/>
</dbReference>
<organism evidence="2 3">
    <name type="scientific">Campylobacter vicugnae</name>
    <dbReference type="NCBI Taxonomy" id="1660076"/>
    <lineage>
        <taxon>Bacteria</taxon>
        <taxon>Pseudomonadati</taxon>
        <taxon>Campylobacterota</taxon>
        <taxon>Epsilonproteobacteria</taxon>
        <taxon>Campylobacterales</taxon>
        <taxon>Campylobacteraceae</taxon>
        <taxon>Campylobacter</taxon>
    </lineage>
</organism>
<dbReference type="InterPro" id="IPR005835">
    <property type="entry name" value="NTP_transferase_dom"/>
</dbReference>
<dbReference type="Pfam" id="PF00483">
    <property type="entry name" value="NTP_transferase"/>
    <property type="match status" value="1"/>
</dbReference>
<dbReference type="SUPFAM" id="SSF53448">
    <property type="entry name" value="Nucleotide-diphospho-sugar transferases"/>
    <property type="match status" value="1"/>
</dbReference>
<dbReference type="EMBL" id="CP018791">
    <property type="protein sequence ID" value="ARR01626.1"/>
    <property type="molecule type" value="Genomic_DNA"/>
</dbReference>
<dbReference type="Proteomes" id="UP000194265">
    <property type="component" value="Chromosome"/>
</dbReference>
<dbReference type="STRING" id="1660074.CVIC8964_0189"/>
<evidence type="ECO:0000313" key="2">
    <source>
        <dbReference type="EMBL" id="ARR01626.1"/>
    </source>
</evidence>
<proteinExistence type="predicted"/>
<dbReference type="OrthoDB" id="9788272at2"/>
<reference evidence="2 3" key="1">
    <citation type="journal article" date="2017" name="Genome Biol. Evol.">
        <title>Comparative Genomic Analysis Identifies a Campylobacter Clade Deficient in Selenium Metabolism.</title>
        <authorList>
            <person name="Miller W.G."/>
            <person name="Yee E."/>
            <person name="Lopes B.S."/>
            <person name="Chapman M.H."/>
            <person name="Huynh S."/>
            <person name="Bono J.L."/>
            <person name="Parker C.T."/>
            <person name="Strachan N.J.C."/>
            <person name="Forbes K.J."/>
        </authorList>
    </citation>
    <scope>NUCLEOTIDE SEQUENCE [LARGE SCALE GENOMIC DNA]</scope>
    <source>
        <strain evidence="2 3">RM8964</strain>
    </source>
</reference>
<accession>A0A1X9SZN0</accession>
<dbReference type="InterPro" id="IPR029044">
    <property type="entry name" value="Nucleotide-diphossugar_trans"/>
</dbReference>
<evidence type="ECO:0000313" key="3">
    <source>
        <dbReference type="Proteomes" id="UP000194265"/>
    </source>
</evidence>
<protein>
    <submittedName>
        <fullName evidence="2">Glycosyltransferase, family 2</fullName>
    </submittedName>
</protein>
<dbReference type="RefSeq" id="WP_086333328.1">
    <property type="nucleotide sequence ID" value="NZ_CP018791.1"/>
</dbReference>
<dbReference type="CDD" id="cd04183">
    <property type="entry name" value="GT2_BcE_like"/>
    <property type="match status" value="1"/>
</dbReference>
<sequence>MINIVIPLAGKSSFFKEDEIIFPKPFTEICGKTMIEMLIENYQVFQEKQFIFILKEDDVRGFHLDEAIKVLAGKDSKIIIIKEQTQGMACSALLALEWIDNDNPLIIANADQYFEINLNQVVSSFDNYKAGVITFESIHPRWAYVRLDNDSNVIEAVEKNPISKNAIAGFYYYRQGKDFVQAAQKMIEKDVHLNGQFFIAPTLNELILMDKSIGIYKVDKEFYHTFYSMEKIREYERIKNA</sequence>
<evidence type="ECO:0000259" key="1">
    <source>
        <dbReference type="Pfam" id="PF00483"/>
    </source>
</evidence>